<feature type="compositionally biased region" description="Basic residues" evidence="1">
    <location>
        <begin position="219"/>
        <end position="235"/>
    </location>
</feature>
<feature type="compositionally biased region" description="Low complexity" evidence="1">
    <location>
        <begin position="150"/>
        <end position="161"/>
    </location>
</feature>
<evidence type="ECO:0000256" key="1">
    <source>
        <dbReference type="SAM" id="MobiDB-lite"/>
    </source>
</evidence>
<protein>
    <submittedName>
        <fullName evidence="2">Coproheme decarboxylase HemQ (No EC)</fullName>
    </submittedName>
</protein>
<feature type="region of interest" description="Disordered" evidence="1">
    <location>
        <begin position="150"/>
        <end position="235"/>
    </location>
</feature>
<feature type="compositionally biased region" description="Basic and acidic residues" evidence="1">
    <location>
        <begin position="8"/>
        <end position="20"/>
    </location>
</feature>
<dbReference type="EMBL" id="CADCTI010000006">
    <property type="protein sequence ID" value="CAA9210105.1"/>
    <property type="molecule type" value="Genomic_DNA"/>
</dbReference>
<sequence>DRRAQHRQAGERAQRQHPVHDVVGVPAGQAARGRGAPARRRRGRRPVRGARRQGRRRPRDVRRRRAAGRCRSHGLVARRVARRPAGGLHPAAPHHAGPPPRPGVVADGAAPAGGVQPQPHPGLPRRRGAAPLPVRLPVRAVLRVVPAARRGAAGHAQGARHAGPRLPRRAGQHRGGVRPGRLRVDARLRGRGAAPDRRPHARAAGQPGTPARPRGGAVLHRHAQVRRRAGGRPRL</sequence>
<dbReference type="AlphaFoldDB" id="A0A6J4H136"/>
<feature type="compositionally biased region" description="Low complexity" evidence="1">
    <location>
        <begin position="83"/>
        <end position="95"/>
    </location>
</feature>
<name>A0A6J4H136_9ACTN</name>
<proteinExistence type="predicted"/>
<organism evidence="2">
    <name type="scientific">uncultured Blastococcus sp</name>
    <dbReference type="NCBI Taxonomy" id="217144"/>
    <lineage>
        <taxon>Bacteria</taxon>
        <taxon>Bacillati</taxon>
        <taxon>Actinomycetota</taxon>
        <taxon>Actinomycetes</taxon>
        <taxon>Geodermatophilales</taxon>
        <taxon>Geodermatophilaceae</taxon>
        <taxon>Blastococcus</taxon>
        <taxon>environmental samples</taxon>
    </lineage>
</organism>
<gene>
    <name evidence="2" type="ORF">AVDCRST_MAG57-50</name>
</gene>
<feature type="region of interest" description="Disordered" evidence="1">
    <location>
        <begin position="1"/>
        <end position="131"/>
    </location>
</feature>
<feature type="compositionally biased region" description="Basic and acidic residues" evidence="1">
    <location>
        <begin position="182"/>
        <end position="198"/>
    </location>
</feature>
<feature type="compositionally biased region" description="Low complexity" evidence="1">
    <location>
        <begin position="22"/>
        <end position="36"/>
    </location>
</feature>
<feature type="compositionally biased region" description="Basic residues" evidence="1">
    <location>
        <begin position="162"/>
        <end position="176"/>
    </location>
</feature>
<accession>A0A6J4H136</accession>
<evidence type="ECO:0000313" key="2">
    <source>
        <dbReference type="EMBL" id="CAA9210105.1"/>
    </source>
</evidence>
<feature type="compositionally biased region" description="Low complexity" evidence="1">
    <location>
        <begin position="103"/>
        <end position="117"/>
    </location>
</feature>
<feature type="non-terminal residue" evidence="2">
    <location>
        <position position="1"/>
    </location>
</feature>
<feature type="non-terminal residue" evidence="2">
    <location>
        <position position="235"/>
    </location>
</feature>
<feature type="compositionally biased region" description="Basic residues" evidence="1">
    <location>
        <begin position="37"/>
        <end position="72"/>
    </location>
</feature>
<reference evidence="2" key="1">
    <citation type="submission" date="2020-02" db="EMBL/GenBank/DDBJ databases">
        <authorList>
            <person name="Meier V. D."/>
        </authorList>
    </citation>
    <scope>NUCLEOTIDE SEQUENCE</scope>
    <source>
        <strain evidence="2">AVDCRST_MAG57</strain>
    </source>
</reference>